<dbReference type="EMBL" id="UOFF01000357">
    <property type="protein sequence ID" value="VAW57223.1"/>
    <property type="molecule type" value="Genomic_DNA"/>
</dbReference>
<sequence>MAILIIAIIFNYFFKWRRYPAYLANLSITKKQIENETNRKEKISHEDFIYALSEFDSFLDISENDLLTIYDLVIKHHHTKPLSHQNIALNLYYSNGEYGNLWSVRQIINITKTKIEGEEKLSYKVVAGANRRTFGETTKTNFSHWAKHEVTLIDENWQRVNTE</sequence>
<proteinExistence type="predicted"/>
<name>A0A3B0WY64_9ZZZZ</name>
<protein>
    <submittedName>
        <fullName evidence="1">Uncharacterized protein</fullName>
    </submittedName>
</protein>
<gene>
    <name evidence="1" type="ORF">MNBD_GAMMA07-2077</name>
</gene>
<accession>A0A3B0WY64</accession>
<organism evidence="1">
    <name type="scientific">hydrothermal vent metagenome</name>
    <dbReference type="NCBI Taxonomy" id="652676"/>
    <lineage>
        <taxon>unclassified sequences</taxon>
        <taxon>metagenomes</taxon>
        <taxon>ecological metagenomes</taxon>
    </lineage>
</organism>
<reference evidence="1" key="1">
    <citation type="submission" date="2018-06" db="EMBL/GenBank/DDBJ databases">
        <authorList>
            <person name="Zhirakovskaya E."/>
        </authorList>
    </citation>
    <scope>NUCLEOTIDE SEQUENCE</scope>
</reference>
<evidence type="ECO:0000313" key="1">
    <source>
        <dbReference type="EMBL" id="VAW57223.1"/>
    </source>
</evidence>
<dbReference type="AlphaFoldDB" id="A0A3B0WY64"/>